<evidence type="ECO:0000256" key="5">
    <source>
        <dbReference type="ARBA" id="ARBA00022692"/>
    </source>
</evidence>
<keyword evidence="5" id="KW-0812">Transmembrane</keyword>
<sequence>MEIYKCNQHVIIQRLSSITAHKANVRTRSSKPEPSYTSAWVKRQPAQFLIEPWNFRSSCDQHECKPAEFESEKSTTANVVLFIKSRSNSFYRRQILRQSWASVSRVGNVNVSVVFVVGSLGVNHTRNKVWLLQENATYGDVLQYKGSDDYRNIALKTLAGMEWASLHLPSTFLYSSMDDDFMVDIFKLHSAVNQAFELKIENKWPEFPIICMFIMATDERPYRDENGIFKKWFISESLFKWPVFPRYCHGGMYTTSMRIIDQLLRESWSVDSLYLDDVWITGILRQKIGMPDQMVMTLGEGIGMHKNKVINDTANFMMEWKTIKSSDSTLLCTCNM</sequence>
<dbReference type="InterPro" id="IPR002659">
    <property type="entry name" value="Glyco_trans_31"/>
</dbReference>
<reference evidence="11" key="3">
    <citation type="submission" date="2025-09" db="UniProtKB">
        <authorList>
            <consortium name="Ensembl"/>
        </authorList>
    </citation>
    <scope>IDENTIFICATION</scope>
</reference>
<evidence type="ECO:0000313" key="11">
    <source>
        <dbReference type="Ensembl" id="ENSCINP00000033124.1"/>
    </source>
</evidence>
<keyword evidence="9" id="KW-0472">Membrane</keyword>
<evidence type="ECO:0000256" key="4">
    <source>
        <dbReference type="ARBA" id="ARBA00022679"/>
    </source>
</evidence>
<dbReference type="InParanoid" id="H2XTZ0"/>
<dbReference type="GO" id="GO:0016758">
    <property type="term" value="F:hexosyltransferase activity"/>
    <property type="evidence" value="ECO:0007669"/>
    <property type="project" value="InterPro"/>
</dbReference>
<evidence type="ECO:0000256" key="3">
    <source>
        <dbReference type="ARBA" id="ARBA00022676"/>
    </source>
</evidence>
<keyword evidence="6" id="KW-0735">Signal-anchor</keyword>
<dbReference type="Pfam" id="PF01762">
    <property type="entry name" value="Galactosyl_T"/>
    <property type="match status" value="1"/>
</dbReference>
<keyword evidence="8 10" id="KW-0333">Golgi apparatus</keyword>
<evidence type="ECO:0000256" key="10">
    <source>
        <dbReference type="RuleBase" id="RU363063"/>
    </source>
</evidence>
<comment type="subcellular location">
    <subcellularLocation>
        <location evidence="1 10">Golgi apparatus membrane</location>
        <topology evidence="1 10">Single-pass type II membrane protein</topology>
    </subcellularLocation>
</comment>
<reference evidence="12" key="1">
    <citation type="journal article" date="2002" name="Science">
        <title>The draft genome of Ciona intestinalis: insights into chordate and vertebrate origins.</title>
        <authorList>
            <person name="Dehal P."/>
            <person name="Satou Y."/>
            <person name="Campbell R.K."/>
            <person name="Chapman J."/>
            <person name="Degnan B."/>
            <person name="De Tomaso A."/>
            <person name="Davidson B."/>
            <person name="Di Gregorio A."/>
            <person name="Gelpke M."/>
            <person name="Goodstein D.M."/>
            <person name="Harafuji N."/>
            <person name="Hastings K.E."/>
            <person name="Ho I."/>
            <person name="Hotta K."/>
            <person name="Huang W."/>
            <person name="Kawashima T."/>
            <person name="Lemaire P."/>
            <person name="Martinez D."/>
            <person name="Meinertzhagen I.A."/>
            <person name="Necula S."/>
            <person name="Nonaka M."/>
            <person name="Putnam N."/>
            <person name="Rash S."/>
            <person name="Saiga H."/>
            <person name="Satake M."/>
            <person name="Terry A."/>
            <person name="Yamada L."/>
            <person name="Wang H.G."/>
            <person name="Awazu S."/>
            <person name="Azumi K."/>
            <person name="Boore J."/>
            <person name="Branno M."/>
            <person name="Chin-Bow S."/>
            <person name="DeSantis R."/>
            <person name="Doyle S."/>
            <person name="Francino P."/>
            <person name="Keys D.N."/>
            <person name="Haga S."/>
            <person name="Hayashi H."/>
            <person name="Hino K."/>
            <person name="Imai K.S."/>
            <person name="Inaba K."/>
            <person name="Kano S."/>
            <person name="Kobayashi K."/>
            <person name="Kobayashi M."/>
            <person name="Lee B.I."/>
            <person name="Makabe K.W."/>
            <person name="Manohar C."/>
            <person name="Matassi G."/>
            <person name="Medina M."/>
            <person name="Mochizuki Y."/>
            <person name="Mount S."/>
            <person name="Morishita T."/>
            <person name="Miura S."/>
            <person name="Nakayama A."/>
            <person name="Nishizaka S."/>
            <person name="Nomoto H."/>
            <person name="Ohta F."/>
            <person name="Oishi K."/>
            <person name="Rigoutsos I."/>
            <person name="Sano M."/>
            <person name="Sasaki A."/>
            <person name="Sasakura Y."/>
            <person name="Shoguchi E."/>
            <person name="Shin-i T."/>
            <person name="Spagnuolo A."/>
            <person name="Stainier D."/>
            <person name="Suzuki M.M."/>
            <person name="Tassy O."/>
            <person name="Takatori N."/>
            <person name="Tokuoka M."/>
            <person name="Yagi K."/>
            <person name="Yoshizaki F."/>
            <person name="Wada S."/>
            <person name="Zhang C."/>
            <person name="Hyatt P.D."/>
            <person name="Larimer F."/>
            <person name="Detter C."/>
            <person name="Doggett N."/>
            <person name="Glavina T."/>
            <person name="Hawkins T."/>
            <person name="Richardson P."/>
            <person name="Lucas S."/>
            <person name="Kohara Y."/>
            <person name="Levine M."/>
            <person name="Satoh N."/>
            <person name="Rokhsar D.S."/>
        </authorList>
    </citation>
    <scope>NUCLEOTIDE SEQUENCE [LARGE SCALE GENOMIC DNA]</scope>
</reference>
<dbReference type="GeneTree" id="ENSGT00940000163442"/>
<protein>
    <recommendedName>
        <fullName evidence="10">Hexosyltransferase</fullName>
        <ecNumber evidence="10">2.4.1.-</ecNumber>
    </recommendedName>
</protein>
<evidence type="ECO:0000256" key="2">
    <source>
        <dbReference type="ARBA" id="ARBA00008661"/>
    </source>
</evidence>
<dbReference type="OMA" id="HECKPAE"/>
<evidence type="ECO:0000256" key="1">
    <source>
        <dbReference type="ARBA" id="ARBA00004323"/>
    </source>
</evidence>
<dbReference type="GO" id="GO:0016757">
    <property type="term" value="F:glycosyltransferase activity"/>
    <property type="evidence" value="ECO:0000318"/>
    <property type="project" value="GO_Central"/>
</dbReference>
<keyword evidence="3 10" id="KW-0328">Glycosyltransferase</keyword>
<keyword evidence="7" id="KW-1133">Transmembrane helix</keyword>
<dbReference type="GO" id="GO:0006493">
    <property type="term" value="P:protein O-linked glycosylation"/>
    <property type="evidence" value="ECO:0000318"/>
    <property type="project" value="GO_Central"/>
</dbReference>
<name>H2XTZ0_CIOIN</name>
<evidence type="ECO:0000313" key="12">
    <source>
        <dbReference type="Proteomes" id="UP000008144"/>
    </source>
</evidence>
<proteinExistence type="inferred from homology"/>
<comment type="similarity">
    <text evidence="2 10">Belongs to the glycosyltransferase 31 family.</text>
</comment>
<evidence type="ECO:0000256" key="9">
    <source>
        <dbReference type="ARBA" id="ARBA00023136"/>
    </source>
</evidence>
<dbReference type="STRING" id="7719.ENSCINP00000033124"/>
<keyword evidence="12" id="KW-1185">Reference proteome</keyword>
<dbReference type="HOGENOM" id="CLU_036849_4_0_1"/>
<dbReference type="GO" id="GO:0000139">
    <property type="term" value="C:Golgi membrane"/>
    <property type="evidence" value="ECO:0000318"/>
    <property type="project" value="GO_Central"/>
</dbReference>
<dbReference type="AlphaFoldDB" id="H2XTZ0"/>
<accession>H2XTZ0</accession>
<evidence type="ECO:0000256" key="7">
    <source>
        <dbReference type="ARBA" id="ARBA00022989"/>
    </source>
</evidence>
<evidence type="ECO:0000256" key="8">
    <source>
        <dbReference type="ARBA" id="ARBA00023034"/>
    </source>
</evidence>
<dbReference type="PANTHER" id="PTHR11214:SF283">
    <property type="entry name" value="N-ACETYLLACTOSAMINIDE BETA-1,3-N-ACETYLGLUCOSAMINYLTRANSFERASE 4-LIKE"/>
    <property type="match status" value="1"/>
</dbReference>
<dbReference type="Ensembl" id="ENSCINT00000035406.1">
    <property type="protein sequence ID" value="ENSCINP00000033124.1"/>
    <property type="gene ID" value="ENSCING00000018441.1"/>
</dbReference>
<organism evidence="11 12">
    <name type="scientific">Ciona intestinalis</name>
    <name type="common">Transparent sea squirt</name>
    <name type="synonym">Ascidia intestinalis</name>
    <dbReference type="NCBI Taxonomy" id="7719"/>
    <lineage>
        <taxon>Eukaryota</taxon>
        <taxon>Metazoa</taxon>
        <taxon>Chordata</taxon>
        <taxon>Tunicata</taxon>
        <taxon>Ascidiacea</taxon>
        <taxon>Phlebobranchia</taxon>
        <taxon>Cionidae</taxon>
        <taxon>Ciona</taxon>
    </lineage>
</organism>
<dbReference type="EC" id="2.4.1.-" evidence="10"/>
<keyword evidence="4" id="KW-0808">Transferase</keyword>
<evidence type="ECO:0000256" key="6">
    <source>
        <dbReference type="ARBA" id="ARBA00022968"/>
    </source>
</evidence>
<dbReference type="PANTHER" id="PTHR11214">
    <property type="entry name" value="BETA-1,3-N-ACETYLGLUCOSAMINYLTRANSFERASE"/>
    <property type="match status" value="1"/>
</dbReference>
<reference evidence="11" key="2">
    <citation type="submission" date="2025-08" db="UniProtKB">
        <authorList>
            <consortium name="Ensembl"/>
        </authorList>
    </citation>
    <scope>IDENTIFICATION</scope>
</reference>
<dbReference type="Proteomes" id="UP000008144">
    <property type="component" value="Unassembled WGS sequence"/>
</dbReference>